<evidence type="ECO:0000313" key="5">
    <source>
        <dbReference type="Proteomes" id="UP000032304"/>
    </source>
</evidence>
<organism evidence="3 5">
    <name type="scientific">Gossypium raimondii</name>
    <name type="common">Peruvian cotton</name>
    <name type="synonym">Gossypium klotzschianum subsp. raimondii</name>
    <dbReference type="NCBI Taxonomy" id="29730"/>
    <lineage>
        <taxon>Eukaryota</taxon>
        <taxon>Viridiplantae</taxon>
        <taxon>Streptophyta</taxon>
        <taxon>Embryophyta</taxon>
        <taxon>Tracheophyta</taxon>
        <taxon>Spermatophyta</taxon>
        <taxon>Magnoliopsida</taxon>
        <taxon>eudicotyledons</taxon>
        <taxon>Gunneridae</taxon>
        <taxon>Pentapetalae</taxon>
        <taxon>rosids</taxon>
        <taxon>malvids</taxon>
        <taxon>Malvales</taxon>
        <taxon>Malvaceae</taxon>
        <taxon>Malvoideae</taxon>
        <taxon>Gossypium</taxon>
    </lineage>
</organism>
<dbReference type="Proteomes" id="UP000032304">
    <property type="component" value="Chromosome 9"/>
</dbReference>
<dbReference type="AlphaFoldDB" id="A0A0D2URB1"/>
<dbReference type="Proteomes" id="UP000593578">
    <property type="component" value="Unassembled WGS sequence"/>
</dbReference>
<gene>
    <name evidence="3" type="ORF">B456_009G209800</name>
    <name evidence="4" type="ORF">Gorai_012364</name>
</gene>
<dbReference type="OMA" id="AQNNLIF"/>
<sequence length="100" mass="10619">MAQNNLILAAALVLWLLFSYGFAISEGIKISKAENLAESGNYVTKVMTSGHKRSFNRDILEDAPADNVNAAYGTNDVYPTPRGHSPGAGHSTGHAGDDNN</sequence>
<dbReference type="EMBL" id="JABEZZ010000009">
    <property type="protein sequence ID" value="MBA0595496.1"/>
    <property type="molecule type" value="Genomic_DNA"/>
</dbReference>
<feature type="chain" id="PRO_5035989201" evidence="2">
    <location>
        <begin position="24"/>
        <end position="100"/>
    </location>
</feature>
<evidence type="ECO:0000313" key="3">
    <source>
        <dbReference type="EMBL" id="KJB58435.1"/>
    </source>
</evidence>
<evidence type="ECO:0000256" key="1">
    <source>
        <dbReference type="SAM" id="MobiDB-lite"/>
    </source>
</evidence>
<reference evidence="4" key="3">
    <citation type="submission" date="2020-04" db="EMBL/GenBank/DDBJ databases">
        <authorList>
            <person name="Grover C.E."/>
            <person name="Arick M.A. II"/>
            <person name="Thrash A."/>
            <person name="Conover J.L."/>
            <person name="Sanders W.S."/>
            <person name="Peterson D.G."/>
            <person name="Scheffler J.A."/>
            <person name="Scheffler B.E."/>
            <person name="Wendel J.F."/>
        </authorList>
    </citation>
    <scope>NUCLEOTIDE SEQUENCE</scope>
    <source>
        <strain evidence="4">8</strain>
        <tissue evidence="4">Leaf</tissue>
    </source>
</reference>
<dbReference type="EMBL" id="CM001748">
    <property type="protein sequence ID" value="KJB58435.1"/>
    <property type="molecule type" value="Genomic_DNA"/>
</dbReference>
<keyword evidence="5" id="KW-1185">Reference proteome</keyword>
<dbReference type="Gramene" id="KJB58435">
    <property type="protein sequence ID" value="KJB58435"/>
    <property type="gene ID" value="B456_009G209800"/>
</dbReference>
<evidence type="ECO:0000256" key="2">
    <source>
        <dbReference type="SAM" id="SignalP"/>
    </source>
</evidence>
<feature type="signal peptide" evidence="2">
    <location>
        <begin position="1"/>
        <end position="23"/>
    </location>
</feature>
<name>A0A0D2URB1_GOSRA</name>
<reference evidence="4 6" key="2">
    <citation type="journal article" date="2019" name="Genome Biol. Evol.">
        <title>Insights into the evolution of the New World diploid cottons (Gossypium, subgenus Houzingenia) based on genome sequencing.</title>
        <authorList>
            <person name="Grover C.E."/>
            <person name="Arick M.A. 2nd"/>
            <person name="Thrash A."/>
            <person name="Conover J.L."/>
            <person name="Sanders W.S."/>
            <person name="Peterson D.G."/>
            <person name="Frelichowski J.E."/>
            <person name="Scheffler J.A."/>
            <person name="Scheffler B.E."/>
            <person name="Wendel J.F."/>
        </authorList>
    </citation>
    <scope>NUCLEOTIDE SEQUENCE [LARGE SCALE GENOMIC DNA]</scope>
    <source>
        <strain evidence="4">8</strain>
        <tissue evidence="4">Leaf</tissue>
    </source>
</reference>
<reference evidence="3 5" key="1">
    <citation type="journal article" date="2012" name="Nature">
        <title>Repeated polyploidization of Gossypium genomes and the evolution of spinnable cotton fibres.</title>
        <authorList>
            <person name="Paterson A.H."/>
            <person name="Wendel J.F."/>
            <person name="Gundlach H."/>
            <person name="Guo H."/>
            <person name="Jenkins J."/>
            <person name="Jin D."/>
            <person name="Llewellyn D."/>
            <person name="Showmaker K.C."/>
            <person name="Shu S."/>
            <person name="Udall J."/>
            <person name="Yoo M.J."/>
            <person name="Byers R."/>
            <person name="Chen W."/>
            <person name="Doron-Faigenboim A."/>
            <person name="Duke M.V."/>
            <person name="Gong L."/>
            <person name="Grimwood J."/>
            <person name="Grover C."/>
            <person name="Grupp K."/>
            <person name="Hu G."/>
            <person name="Lee T.H."/>
            <person name="Li J."/>
            <person name="Lin L."/>
            <person name="Liu T."/>
            <person name="Marler B.S."/>
            <person name="Page J.T."/>
            <person name="Roberts A.W."/>
            <person name="Romanel E."/>
            <person name="Sanders W.S."/>
            <person name="Szadkowski E."/>
            <person name="Tan X."/>
            <person name="Tang H."/>
            <person name="Xu C."/>
            <person name="Wang J."/>
            <person name="Wang Z."/>
            <person name="Zhang D."/>
            <person name="Zhang L."/>
            <person name="Ashrafi H."/>
            <person name="Bedon F."/>
            <person name="Bowers J.E."/>
            <person name="Brubaker C.L."/>
            <person name="Chee P.W."/>
            <person name="Das S."/>
            <person name="Gingle A.R."/>
            <person name="Haigler C.H."/>
            <person name="Harker D."/>
            <person name="Hoffmann L.V."/>
            <person name="Hovav R."/>
            <person name="Jones D.C."/>
            <person name="Lemke C."/>
            <person name="Mansoor S."/>
            <person name="ur Rahman M."/>
            <person name="Rainville L.N."/>
            <person name="Rambani A."/>
            <person name="Reddy U.K."/>
            <person name="Rong J.K."/>
            <person name="Saranga Y."/>
            <person name="Scheffler B.E."/>
            <person name="Scheffler J.A."/>
            <person name="Stelly D.M."/>
            <person name="Triplett B.A."/>
            <person name="Van Deynze A."/>
            <person name="Vaslin M.F."/>
            <person name="Waghmare V.N."/>
            <person name="Walford S.A."/>
            <person name="Wright R.J."/>
            <person name="Zaki E.A."/>
            <person name="Zhang T."/>
            <person name="Dennis E.S."/>
            <person name="Mayer K.F."/>
            <person name="Peterson D.G."/>
            <person name="Rokhsar D.S."/>
            <person name="Wang X."/>
            <person name="Schmutz J."/>
        </authorList>
    </citation>
    <scope>NUCLEOTIDE SEQUENCE [LARGE SCALE GENOMIC DNA]</scope>
</reference>
<protein>
    <submittedName>
        <fullName evidence="3">Uncharacterized protein</fullName>
    </submittedName>
</protein>
<keyword evidence="2" id="KW-0732">Signal</keyword>
<feature type="region of interest" description="Disordered" evidence="1">
    <location>
        <begin position="70"/>
        <end position="100"/>
    </location>
</feature>
<evidence type="ECO:0000313" key="6">
    <source>
        <dbReference type="Proteomes" id="UP000593578"/>
    </source>
</evidence>
<proteinExistence type="predicted"/>
<accession>A0A0D2URB1</accession>
<evidence type="ECO:0000313" key="4">
    <source>
        <dbReference type="EMBL" id="MBA0595496.1"/>
    </source>
</evidence>